<dbReference type="CDD" id="cd04250">
    <property type="entry name" value="AAK_NAGK-C"/>
    <property type="match status" value="1"/>
</dbReference>
<proteinExistence type="inferred from homology"/>
<evidence type="ECO:0000256" key="9">
    <source>
        <dbReference type="HAMAP-Rule" id="MF_00082"/>
    </source>
</evidence>
<organism evidence="11 12">
    <name type="scientific">Leptonema illini</name>
    <dbReference type="NCBI Taxonomy" id="183"/>
    <lineage>
        <taxon>Bacteria</taxon>
        <taxon>Pseudomonadati</taxon>
        <taxon>Spirochaetota</taxon>
        <taxon>Spirochaetia</taxon>
        <taxon>Leptospirales</taxon>
        <taxon>Leptospiraceae</taxon>
        <taxon>Leptonema</taxon>
    </lineage>
</organism>
<dbReference type="GO" id="GO:0005737">
    <property type="term" value="C:cytoplasm"/>
    <property type="evidence" value="ECO:0007669"/>
    <property type="project" value="UniProtKB-SubCell"/>
</dbReference>
<evidence type="ECO:0000256" key="3">
    <source>
        <dbReference type="ARBA" id="ARBA00022605"/>
    </source>
</evidence>
<feature type="binding site" evidence="9">
    <location>
        <begin position="65"/>
        <end position="66"/>
    </location>
    <ligand>
        <name>substrate</name>
    </ligand>
</feature>
<dbReference type="HAMAP" id="MF_00082">
    <property type="entry name" value="ArgB"/>
    <property type="match status" value="1"/>
</dbReference>
<keyword evidence="7 9" id="KW-0067">ATP-binding</keyword>
<comment type="catalytic activity">
    <reaction evidence="8 9">
        <text>N-acetyl-L-glutamate + ATP = N-acetyl-L-glutamyl 5-phosphate + ADP</text>
        <dbReference type="Rhea" id="RHEA:14629"/>
        <dbReference type="ChEBI" id="CHEBI:30616"/>
        <dbReference type="ChEBI" id="CHEBI:44337"/>
        <dbReference type="ChEBI" id="CHEBI:57936"/>
        <dbReference type="ChEBI" id="CHEBI:456216"/>
        <dbReference type="EC" id="2.7.2.8"/>
    </reaction>
</comment>
<dbReference type="Pfam" id="PF00696">
    <property type="entry name" value="AA_kinase"/>
    <property type="match status" value="1"/>
</dbReference>
<dbReference type="InterPro" id="IPR004662">
    <property type="entry name" value="AcgluKinase_fam"/>
</dbReference>
<sequence>MVEDLSKRAELLLEALPYIQRFAGRILVVKYGGAAQTDQTLRAGFARDVVLLKFVGIHPVIVHGGGPQITKMLDTLKIPTQFIDGHRVTDSASMDVVEMMLSGLINKEIVSLIQQAGGRAVGISGKDGGLALARPHHLSRMKEDGSTEQVSLGQVGTIDRIEPGILHSMIEGGYIPVIAPVSPDADGRSMNINADTMAGEIAAALKADKLILLTDTKGVLHENEVLTGLTPVRVRELIREGVISGGMIPKVECCLNAIESGVARTHIIDGRVPHALLLEIFTDRGVGTLIAGQIERG</sequence>
<dbReference type="PANTHER" id="PTHR23342">
    <property type="entry name" value="N-ACETYLGLUTAMATE SYNTHASE"/>
    <property type="match status" value="1"/>
</dbReference>
<comment type="pathway">
    <text evidence="1 9">Amino-acid biosynthesis; L-arginine biosynthesis; N(2)-acetyl-L-ornithine from L-glutamate: step 2/4.</text>
</comment>
<gene>
    <name evidence="9 11" type="primary">argB</name>
    <name evidence="11" type="ORF">F9K24_10145</name>
</gene>
<evidence type="ECO:0000313" key="12">
    <source>
        <dbReference type="Proteomes" id="UP000460298"/>
    </source>
</evidence>
<comment type="function">
    <text evidence="9">Catalyzes the ATP-dependent phosphorylation of N-acetyl-L-glutamate.</text>
</comment>
<keyword evidence="4 9" id="KW-0808">Transferase</keyword>
<dbReference type="InterPro" id="IPR037528">
    <property type="entry name" value="ArgB"/>
</dbReference>
<dbReference type="InterPro" id="IPR036393">
    <property type="entry name" value="AceGlu_kinase-like_sf"/>
</dbReference>
<feature type="site" description="Transition state stabilizer" evidence="9">
    <location>
        <position position="30"/>
    </location>
</feature>
<dbReference type="PANTHER" id="PTHR23342:SF0">
    <property type="entry name" value="N-ACETYLGLUTAMATE SYNTHASE, MITOCHONDRIAL"/>
    <property type="match status" value="1"/>
</dbReference>
<dbReference type="Gene3D" id="3.40.1160.10">
    <property type="entry name" value="Acetylglutamate kinase-like"/>
    <property type="match status" value="1"/>
</dbReference>
<evidence type="ECO:0000256" key="6">
    <source>
        <dbReference type="ARBA" id="ARBA00022777"/>
    </source>
</evidence>
<evidence type="ECO:0000256" key="2">
    <source>
        <dbReference type="ARBA" id="ARBA00022571"/>
    </source>
</evidence>
<dbReference type="NCBIfam" id="TIGR00761">
    <property type="entry name" value="argB"/>
    <property type="match status" value="1"/>
</dbReference>
<dbReference type="EMBL" id="WBUI01000008">
    <property type="protein sequence ID" value="KAB2932729.1"/>
    <property type="molecule type" value="Genomic_DNA"/>
</dbReference>
<evidence type="ECO:0000256" key="7">
    <source>
        <dbReference type="ARBA" id="ARBA00022840"/>
    </source>
</evidence>
<accession>A0A833M1V9</accession>
<feature type="domain" description="Aspartate/glutamate/uridylate kinase" evidence="10">
    <location>
        <begin position="26"/>
        <end position="269"/>
    </location>
</feature>
<protein>
    <recommendedName>
        <fullName evidence="9">Acetylglutamate kinase</fullName>
        <ecNumber evidence="9">2.7.2.8</ecNumber>
    </recommendedName>
    <alternativeName>
        <fullName evidence="9">N-acetyl-L-glutamate 5-phosphotransferase</fullName>
    </alternativeName>
    <alternativeName>
        <fullName evidence="9">NAG kinase</fullName>
        <shortName evidence="9">NAGK</shortName>
    </alternativeName>
</protein>
<keyword evidence="6 9" id="KW-0418">Kinase</keyword>
<dbReference type="GO" id="GO:0005524">
    <property type="term" value="F:ATP binding"/>
    <property type="evidence" value="ECO:0007669"/>
    <property type="project" value="UniProtKB-UniRule"/>
</dbReference>
<evidence type="ECO:0000256" key="4">
    <source>
        <dbReference type="ARBA" id="ARBA00022679"/>
    </source>
</evidence>
<dbReference type="SUPFAM" id="SSF53633">
    <property type="entry name" value="Carbamate kinase-like"/>
    <property type="match status" value="1"/>
</dbReference>
<reference evidence="11 12" key="1">
    <citation type="submission" date="2019-10" db="EMBL/GenBank/DDBJ databases">
        <title>Extracellular Electron Transfer in a Candidatus Methanoperedens spp. Enrichment Culture.</title>
        <authorList>
            <person name="Berger S."/>
            <person name="Rangel Shaw D."/>
            <person name="Berben T."/>
            <person name="In 'T Zandt M."/>
            <person name="Frank J."/>
            <person name="Reimann J."/>
            <person name="Jetten M.S.M."/>
            <person name="Welte C.U."/>
        </authorList>
    </citation>
    <scope>NUCLEOTIDE SEQUENCE [LARGE SCALE GENOMIC DNA]</scope>
    <source>
        <strain evidence="11">SB12</strain>
    </source>
</reference>
<dbReference type="FunFam" id="3.40.1160.10:FF:000004">
    <property type="entry name" value="Acetylglutamate kinase"/>
    <property type="match status" value="1"/>
</dbReference>
<comment type="caution">
    <text evidence="11">The sequence shown here is derived from an EMBL/GenBank/DDBJ whole genome shotgun (WGS) entry which is preliminary data.</text>
</comment>
<keyword evidence="9" id="KW-0963">Cytoplasm</keyword>
<dbReference type="EC" id="2.7.2.8" evidence="9"/>
<dbReference type="PRINTS" id="PR01469">
    <property type="entry name" value="CARBMTKINASE"/>
</dbReference>
<evidence type="ECO:0000259" key="10">
    <source>
        <dbReference type="Pfam" id="PF00696"/>
    </source>
</evidence>
<evidence type="ECO:0000256" key="8">
    <source>
        <dbReference type="ARBA" id="ARBA00048141"/>
    </source>
</evidence>
<dbReference type="InterPro" id="IPR041727">
    <property type="entry name" value="NAGK-C"/>
</dbReference>
<evidence type="ECO:0000256" key="1">
    <source>
        <dbReference type="ARBA" id="ARBA00004828"/>
    </source>
</evidence>
<dbReference type="Proteomes" id="UP000460298">
    <property type="component" value="Unassembled WGS sequence"/>
</dbReference>
<keyword evidence="5 9" id="KW-0547">Nucleotide-binding</keyword>
<dbReference type="GO" id="GO:0003991">
    <property type="term" value="F:acetylglutamate kinase activity"/>
    <property type="evidence" value="ECO:0007669"/>
    <property type="project" value="UniProtKB-UniRule"/>
</dbReference>
<dbReference type="GO" id="GO:0042450">
    <property type="term" value="P:L-arginine biosynthetic process via ornithine"/>
    <property type="evidence" value="ECO:0007669"/>
    <property type="project" value="UniProtKB-UniRule"/>
</dbReference>
<evidence type="ECO:0000256" key="5">
    <source>
        <dbReference type="ARBA" id="ARBA00022741"/>
    </source>
</evidence>
<keyword evidence="2 9" id="KW-0055">Arginine biosynthesis</keyword>
<dbReference type="InterPro" id="IPR001048">
    <property type="entry name" value="Asp/Glu/Uridylate_kinase"/>
</dbReference>
<comment type="similarity">
    <text evidence="9">Belongs to the acetylglutamate kinase family. ArgB subfamily.</text>
</comment>
<feature type="binding site" evidence="9">
    <location>
        <position position="191"/>
    </location>
    <ligand>
        <name>substrate</name>
    </ligand>
</feature>
<evidence type="ECO:0000313" key="11">
    <source>
        <dbReference type="EMBL" id="KAB2932729.1"/>
    </source>
</evidence>
<feature type="binding site" evidence="9">
    <location>
        <position position="87"/>
    </location>
    <ligand>
        <name>substrate</name>
    </ligand>
</feature>
<keyword evidence="3 9" id="KW-0028">Amino-acid biosynthesis</keyword>
<comment type="subcellular location">
    <subcellularLocation>
        <location evidence="9">Cytoplasm</location>
    </subcellularLocation>
</comment>
<name>A0A833M1V9_9LEPT</name>
<dbReference type="PIRSF" id="PIRSF000728">
    <property type="entry name" value="NAGK"/>
    <property type="match status" value="1"/>
</dbReference>
<dbReference type="AlphaFoldDB" id="A0A833M1V9"/>
<feature type="site" description="Transition state stabilizer" evidence="9">
    <location>
        <position position="250"/>
    </location>
</feature>
<dbReference type="UniPathway" id="UPA00068">
    <property type="reaction ID" value="UER00107"/>
</dbReference>